<accession>A0A4Y8SF81</accession>
<dbReference type="EMBL" id="SOZE01000009">
    <property type="protein sequence ID" value="TFF37743.1"/>
    <property type="molecule type" value="Genomic_DNA"/>
</dbReference>
<dbReference type="PROSITE" id="PS51257">
    <property type="entry name" value="PROKAR_LIPOPROTEIN"/>
    <property type="match status" value="1"/>
</dbReference>
<gene>
    <name evidence="2" type="ORF">E2R66_11285</name>
</gene>
<dbReference type="PANTHER" id="PTHR43539:SF78">
    <property type="entry name" value="FLAVIN-CONTAINING MONOOXYGENASE"/>
    <property type="match status" value="1"/>
</dbReference>
<organism evidence="2 3">
    <name type="scientific">Mucilaginibacter psychrotolerans</name>
    <dbReference type="NCBI Taxonomy" id="1524096"/>
    <lineage>
        <taxon>Bacteria</taxon>
        <taxon>Pseudomonadati</taxon>
        <taxon>Bacteroidota</taxon>
        <taxon>Sphingobacteriia</taxon>
        <taxon>Sphingobacteriales</taxon>
        <taxon>Sphingobacteriaceae</taxon>
        <taxon>Mucilaginibacter</taxon>
    </lineage>
</organism>
<dbReference type="OrthoDB" id="9778740at2"/>
<dbReference type="Pfam" id="PF13738">
    <property type="entry name" value="Pyr_redox_3"/>
    <property type="match status" value="1"/>
</dbReference>
<evidence type="ECO:0000313" key="2">
    <source>
        <dbReference type="EMBL" id="TFF37743.1"/>
    </source>
</evidence>
<dbReference type="PANTHER" id="PTHR43539">
    <property type="entry name" value="FLAVIN-BINDING MONOOXYGENASE-LIKE PROTEIN (AFU_ORTHOLOGUE AFUA_4G09220)"/>
    <property type="match status" value="1"/>
</dbReference>
<dbReference type="PRINTS" id="PR00469">
    <property type="entry name" value="PNDRDTASEII"/>
</dbReference>
<dbReference type="InterPro" id="IPR050982">
    <property type="entry name" value="Auxin_biosynth/cation_transpt"/>
</dbReference>
<dbReference type="InterPro" id="IPR036188">
    <property type="entry name" value="FAD/NAD-bd_sf"/>
</dbReference>
<dbReference type="AlphaFoldDB" id="A0A4Y8SF81"/>
<evidence type="ECO:0000313" key="3">
    <source>
        <dbReference type="Proteomes" id="UP000297540"/>
    </source>
</evidence>
<dbReference type="SUPFAM" id="SSF51905">
    <property type="entry name" value="FAD/NAD(P)-binding domain"/>
    <property type="match status" value="2"/>
</dbReference>
<sequence length="354" mass="38478">MIKHDIIVIGGGQSALACAYFLNREKHDYLLLDNQQSCGGAWLHGWDSLTLFSPATNSTLPGRPMPASQGKFPTREEVLAYLCDYERHYHIPVERPVEVVAVNKTTTGFEITSNKATYLAKAVIGATGNWQSPFIPNVPGRDTFSGIQIHSAQYRNSNQFLGKKVLIIGGGNSGAQLFAELSSVTDAAWSTQNPPAYLPDDVDGSVLFNQATAKYKAQQQGVPYNAADYSLGNIVMVPSVVAARERGVLQSKGAVKAIDNNGVIWDDGIHEYFDILIWCTGFQPATFPLKQLGIVADNQKVRTTGTKAVEINGLWLVGYGNWTGFASATLIGVGRSAKDTVNEITTFLNNYNQI</sequence>
<name>A0A4Y8SF81_9SPHI</name>
<keyword evidence="3" id="KW-1185">Reference proteome</keyword>
<dbReference type="PRINTS" id="PR00368">
    <property type="entry name" value="FADPNR"/>
</dbReference>
<dbReference type="GO" id="GO:0050660">
    <property type="term" value="F:flavin adenine dinucleotide binding"/>
    <property type="evidence" value="ECO:0007669"/>
    <property type="project" value="TreeGrafter"/>
</dbReference>
<dbReference type="Gene3D" id="3.50.50.60">
    <property type="entry name" value="FAD/NAD(P)-binding domain"/>
    <property type="match status" value="1"/>
</dbReference>
<evidence type="ECO:0000256" key="1">
    <source>
        <dbReference type="ARBA" id="ARBA00023002"/>
    </source>
</evidence>
<dbReference type="GO" id="GO:0004497">
    <property type="term" value="F:monooxygenase activity"/>
    <property type="evidence" value="ECO:0007669"/>
    <property type="project" value="TreeGrafter"/>
</dbReference>
<reference evidence="2 3" key="1">
    <citation type="journal article" date="2017" name="Int. J. Syst. Evol. Microbiol.">
        <title>Mucilaginibacterpsychrotolerans sp. nov., isolated from peatlands.</title>
        <authorList>
            <person name="Deng Y."/>
            <person name="Shen L."/>
            <person name="Xu B."/>
            <person name="Liu Y."/>
            <person name="Gu Z."/>
            <person name="Liu H."/>
            <person name="Zhou Y."/>
        </authorList>
    </citation>
    <scope>NUCLEOTIDE SEQUENCE [LARGE SCALE GENOMIC DNA]</scope>
    <source>
        <strain evidence="2 3">NH7-4</strain>
    </source>
</reference>
<protein>
    <submittedName>
        <fullName evidence="2">Pyridine nucleotide-disulfide oxidoreductase</fullName>
    </submittedName>
</protein>
<proteinExistence type="predicted"/>
<dbReference type="NCBIfam" id="NF040505">
    <property type="entry name" value="ArsO_flavin_mono"/>
    <property type="match status" value="1"/>
</dbReference>
<dbReference type="RefSeq" id="WP_133230602.1">
    <property type="nucleotide sequence ID" value="NZ_SOZE01000009.1"/>
</dbReference>
<dbReference type="Proteomes" id="UP000297540">
    <property type="component" value="Unassembled WGS sequence"/>
</dbReference>
<comment type="caution">
    <text evidence="2">The sequence shown here is derived from an EMBL/GenBank/DDBJ whole genome shotgun (WGS) entry which is preliminary data.</text>
</comment>
<keyword evidence="1" id="KW-0560">Oxidoreductase</keyword>